<dbReference type="OrthoDB" id="9805728at2"/>
<dbReference type="EMBL" id="CP027433">
    <property type="protein sequence ID" value="AVL99710.1"/>
    <property type="molecule type" value="Genomic_DNA"/>
</dbReference>
<feature type="domain" description="Metallo-beta-lactamase" evidence="1">
    <location>
        <begin position="145"/>
        <end position="350"/>
    </location>
</feature>
<dbReference type="Pfam" id="PF12706">
    <property type="entry name" value="Lactamase_B_2"/>
    <property type="match status" value="1"/>
</dbReference>
<reference evidence="2 3" key="1">
    <citation type="submission" date="2018-03" db="EMBL/GenBank/DDBJ databases">
        <title>Characteristics and genome of n-alkane degrading marine bacteria Gordonia iterans isolated from crude oil contaminated in Tae-an, South Korea.</title>
        <authorList>
            <person name="Lee S.-S."/>
            <person name="Kim H."/>
        </authorList>
    </citation>
    <scope>NUCLEOTIDE SEQUENCE [LARGE SCALE GENOMIC DNA]</scope>
    <source>
        <strain evidence="2 3">Co17</strain>
    </source>
</reference>
<evidence type="ECO:0000313" key="3">
    <source>
        <dbReference type="Proteomes" id="UP000239814"/>
    </source>
</evidence>
<dbReference type="Proteomes" id="UP000239814">
    <property type="component" value="Chromosome"/>
</dbReference>
<dbReference type="GO" id="GO:0016787">
    <property type="term" value="F:hydrolase activity"/>
    <property type="evidence" value="ECO:0007669"/>
    <property type="project" value="UniProtKB-KW"/>
</dbReference>
<dbReference type="SUPFAM" id="SSF56281">
    <property type="entry name" value="Metallo-hydrolase/oxidoreductase"/>
    <property type="match status" value="1"/>
</dbReference>
<organism evidence="2 3">
    <name type="scientific">Gordonia iterans</name>
    <dbReference type="NCBI Taxonomy" id="1004901"/>
    <lineage>
        <taxon>Bacteria</taxon>
        <taxon>Bacillati</taxon>
        <taxon>Actinomycetota</taxon>
        <taxon>Actinomycetes</taxon>
        <taxon>Mycobacteriales</taxon>
        <taxon>Gordoniaceae</taxon>
        <taxon>Gordonia</taxon>
    </lineage>
</organism>
<dbReference type="RefSeq" id="WP_105941445.1">
    <property type="nucleotide sequence ID" value="NZ_CP027433.1"/>
</dbReference>
<dbReference type="InterPro" id="IPR036866">
    <property type="entry name" value="RibonucZ/Hydroxyglut_hydro"/>
</dbReference>
<dbReference type="InterPro" id="IPR001279">
    <property type="entry name" value="Metallo-B-lactamas"/>
</dbReference>
<evidence type="ECO:0000313" key="2">
    <source>
        <dbReference type="EMBL" id="AVL99710.1"/>
    </source>
</evidence>
<dbReference type="PANTHER" id="PTHR15032">
    <property type="entry name" value="N-ACYL-PHOSPHATIDYLETHANOLAMINE-HYDROLYZING PHOSPHOLIPASE D"/>
    <property type="match status" value="1"/>
</dbReference>
<accession>A0A2S0KDJ2</accession>
<proteinExistence type="predicted"/>
<sequence length="407" mass="43594">MTSIRNILLDGVIEPVGATVQRTRRASARLAAAGSARGEAALVGAVDLLAERGVGPARALGASREQIAERTAGSRFAVDGVFANREAAFAGRGPDASTLLEMARRPGQPSAPIPVLTPTFDDEPADLAVTWLGHASNLVEIDGVRVLTDPVFSARCSPSQTVGPKRMHAAPLTVGALPPIDVVLISHDHYDHLDTATVDALAAMHPQARFVAPIGVDAHLISWGIPPERIDVADWYERVTLDVRGTELRFHAVSARHFSGRGLVRNLTQWVSWAVVGPSHRFFFSGDTGFTERYAETGDLLGPFDLTLIAVGAYGDQWPDIHVNPEEALSIHHLLNPHAARDALLLPIHWGTFNLALHSWADPIQRLLTAAGTAGVPVVVPRPGGTADVGKRNGTAFDDPTWWEHCA</sequence>
<dbReference type="GO" id="GO:0005737">
    <property type="term" value="C:cytoplasm"/>
    <property type="evidence" value="ECO:0007669"/>
    <property type="project" value="TreeGrafter"/>
</dbReference>
<name>A0A2S0KDJ2_9ACTN</name>
<keyword evidence="3" id="KW-1185">Reference proteome</keyword>
<dbReference type="KEGG" id="git:C6V83_04880"/>
<dbReference type="PANTHER" id="PTHR15032:SF4">
    <property type="entry name" value="N-ACYL-PHOSPHATIDYLETHANOLAMINE-HYDROLYZING PHOSPHOLIPASE D"/>
    <property type="match status" value="1"/>
</dbReference>
<protein>
    <submittedName>
        <fullName evidence="2">MBL fold metallo-hydrolase</fullName>
    </submittedName>
</protein>
<gene>
    <name evidence="2" type="ORF">C6V83_04880</name>
</gene>
<keyword evidence="2" id="KW-0378">Hydrolase</keyword>
<dbReference type="AlphaFoldDB" id="A0A2S0KDJ2"/>
<evidence type="ECO:0000259" key="1">
    <source>
        <dbReference type="Pfam" id="PF12706"/>
    </source>
</evidence>
<dbReference type="Gene3D" id="3.60.15.10">
    <property type="entry name" value="Ribonuclease Z/Hydroxyacylglutathione hydrolase-like"/>
    <property type="match status" value="1"/>
</dbReference>